<dbReference type="PRINTS" id="PR00080">
    <property type="entry name" value="SDRFAMILY"/>
</dbReference>
<dbReference type="InterPro" id="IPR051911">
    <property type="entry name" value="SDR_oxidoreductase"/>
</dbReference>
<evidence type="ECO:0000313" key="2">
    <source>
        <dbReference type="EMBL" id="PMD39568.1"/>
    </source>
</evidence>
<proteinExistence type="inferred from homology"/>
<reference evidence="2 3" key="1">
    <citation type="submission" date="2016-04" db="EMBL/GenBank/DDBJ databases">
        <title>A degradative enzymes factory behind the ericoid mycorrhizal symbiosis.</title>
        <authorList>
            <consortium name="DOE Joint Genome Institute"/>
            <person name="Martino E."/>
            <person name="Morin E."/>
            <person name="Grelet G."/>
            <person name="Kuo A."/>
            <person name="Kohler A."/>
            <person name="Daghino S."/>
            <person name="Barry K."/>
            <person name="Choi C."/>
            <person name="Cichocki N."/>
            <person name="Clum A."/>
            <person name="Copeland A."/>
            <person name="Hainaut M."/>
            <person name="Haridas S."/>
            <person name="Labutti K."/>
            <person name="Lindquist E."/>
            <person name="Lipzen A."/>
            <person name="Khouja H.-R."/>
            <person name="Murat C."/>
            <person name="Ohm R."/>
            <person name="Olson A."/>
            <person name="Spatafora J."/>
            <person name="Veneault-Fourrey C."/>
            <person name="Henrissat B."/>
            <person name="Grigoriev I."/>
            <person name="Martin F."/>
            <person name="Perotto S."/>
        </authorList>
    </citation>
    <scope>NUCLEOTIDE SEQUENCE [LARGE SCALE GENOMIC DNA]</scope>
    <source>
        <strain evidence="2 3">F</strain>
    </source>
</reference>
<organism evidence="2 3">
    <name type="scientific">Hyaloscypha variabilis (strain UAMH 11265 / GT02V1 / F)</name>
    <name type="common">Meliniomyces variabilis</name>
    <dbReference type="NCBI Taxonomy" id="1149755"/>
    <lineage>
        <taxon>Eukaryota</taxon>
        <taxon>Fungi</taxon>
        <taxon>Dikarya</taxon>
        <taxon>Ascomycota</taxon>
        <taxon>Pezizomycotina</taxon>
        <taxon>Leotiomycetes</taxon>
        <taxon>Helotiales</taxon>
        <taxon>Hyaloscyphaceae</taxon>
        <taxon>Hyaloscypha</taxon>
        <taxon>Hyaloscypha variabilis</taxon>
    </lineage>
</organism>
<dbReference type="CDD" id="cd05374">
    <property type="entry name" value="17beta-HSD-like_SDR_c"/>
    <property type="match status" value="1"/>
</dbReference>
<dbReference type="OrthoDB" id="1274115at2759"/>
<dbReference type="InterPro" id="IPR002347">
    <property type="entry name" value="SDR_fam"/>
</dbReference>
<dbReference type="Gene3D" id="3.40.50.720">
    <property type="entry name" value="NAD(P)-binding Rossmann-like Domain"/>
    <property type="match status" value="1"/>
</dbReference>
<dbReference type="STRING" id="1149755.A0A2J6RM41"/>
<dbReference type="Proteomes" id="UP000235786">
    <property type="component" value="Unassembled WGS sequence"/>
</dbReference>
<comment type="similarity">
    <text evidence="1">Belongs to the short-chain dehydrogenases/reductases (SDR) family.</text>
</comment>
<dbReference type="InterPro" id="IPR036291">
    <property type="entry name" value="NAD(P)-bd_dom_sf"/>
</dbReference>
<dbReference type="Pfam" id="PF00106">
    <property type="entry name" value="adh_short"/>
    <property type="match status" value="1"/>
</dbReference>
<evidence type="ECO:0000256" key="1">
    <source>
        <dbReference type="RuleBase" id="RU000363"/>
    </source>
</evidence>
<dbReference type="SUPFAM" id="SSF51735">
    <property type="entry name" value="NAD(P)-binding Rossmann-fold domains"/>
    <property type="match status" value="1"/>
</dbReference>
<dbReference type="AlphaFoldDB" id="A0A2J6RM41"/>
<evidence type="ECO:0000313" key="3">
    <source>
        <dbReference type="Proteomes" id="UP000235786"/>
    </source>
</evidence>
<keyword evidence="3" id="KW-1185">Reference proteome</keyword>
<protein>
    <submittedName>
        <fullName evidence="2">NAD(P)-binding protein</fullName>
    </submittedName>
</protein>
<sequence length="311" mass="33577">MTSQSSQTKPLVWLITGCSTGFGKSLALLLLKAGHHVIATSRTPSNSPSLVKKVEELGGIWLPLDLTSSKENMQKIVEEGTKKWGRIDVLVNNAGIGMLGALEDFGEEEAKLVMETNFFGPIKLIQTVLPQMRTRRSGIIVNISSGAGVDPSPAMGMYGASKWALEGASQGFAKELAAFGIRVLIVQPGAFTTNMMNAVTLIERDPRVAYEGTVIEKTVDVFRRKGEFRAPNDVEKGCQGIFEVVTGTGRGEGKESHLRLVLSADIGQRTVEQTRRNMDALEAFRGIWENTGHDGGVAKSMAEVEAEAENA</sequence>
<dbReference type="PANTHER" id="PTHR43976">
    <property type="entry name" value="SHORT CHAIN DEHYDROGENASE"/>
    <property type="match status" value="1"/>
</dbReference>
<name>A0A2J6RM41_HYAVF</name>
<accession>A0A2J6RM41</accession>
<gene>
    <name evidence="2" type="ORF">L207DRAFT_428728</name>
</gene>
<dbReference type="PRINTS" id="PR00081">
    <property type="entry name" value="GDHRDH"/>
</dbReference>
<dbReference type="PANTHER" id="PTHR43976:SF6">
    <property type="entry name" value="OXIDOREDUCTASE, PUTATIVE (AFU_ORTHOLOGUE AFUA_1G13950)-RELATED"/>
    <property type="match status" value="1"/>
</dbReference>
<dbReference type="EMBL" id="KZ613946">
    <property type="protein sequence ID" value="PMD39568.1"/>
    <property type="molecule type" value="Genomic_DNA"/>
</dbReference>